<dbReference type="EMBL" id="CP018477">
    <property type="protein sequence ID" value="ASV75520.1"/>
    <property type="molecule type" value="Genomic_DNA"/>
</dbReference>
<dbReference type="AlphaFoldDB" id="A0A286RHT5"/>
<evidence type="ECO:0000313" key="1">
    <source>
        <dbReference type="EMBL" id="ASV75520.1"/>
    </source>
</evidence>
<proteinExistence type="predicted"/>
<name>A0A286RHT5_9BACT</name>
<accession>A0A286RHT5</accession>
<gene>
    <name evidence="1" type="ORF">THTE_2918</name>
</gene>
<organism evidence="1 2">
    <name type="scientific">Thermogutta terrifontis</name>
    <dbReference type="NCBI Taxonomy" id="1331910"/>
    <lineage>
        <taxon>Bacteria</taxon>
        <taxon>Pseudomonadati</taxon>
        <taxon>Planctomycetota</taxon>
        <taxon>Planctomycetia</taxon>
        <taxon>Pirellulales</taxon>
        <taxon>Thermoguttaceae</taxon>
        <taxon>Thermogutta</taxon>
    </lineage>
</organism>
<dbReference type="Proteomes" id="UP000215086">
    <property type="component" value="Chromosome"/>
</dbReference>
<protein>
    <submittedName>
        <fullName evidence="1">Uncharacterized protein</fullName>
    </submittedName>
</protein>
<reference evidence="1 2" key="1">
    <citation type="journal article" name="Front. Microbiol.">
        <title>Sugar Metabolism of the First Thermophilic Planctomycete Thermogutta terrifontis: Comparative Genomic and Transcriptomic Approaches.</title>
        <authorList>
            <person name="Elcheninov A.G."/>
            <person name="Menzel P."/>
            <person name="Gudbergsdottir S.R."/>
            <person name="Slesarev A.I."/>
            <person name="Kadnikov V.V."/>
            <person name="Krogh A."/>
            <person name="Bonch-Osmolovskaya E.A."/>
            <person name="Peng X."/>
            <person name="Kublanov I.V."/>
        </authorList>
    </citation>
    <scope>NUCLEOTIDE SEQUENCE [LARGE SCALE GENOMIC DNA]</scope>
    <source>
        <strain evidence="1 2">R1</strain>
    </source>
</reference>
<evidence type="ECO:0000313" key="2">
    <source>
        <dbReference type="Proteomes" id="UP000215086"/>
    </source>
</evidence>
<dbReference type="KEGG" id="ttf:THTE_2918"/>
<keyword evidence="2" id="KW-1185">Reference proteome</keyword>
<sequence>MLLDFRTAIAVSSSQEGTSLWRKNRVKRSTLTDLPQRFWAGIPHGLDGETCSGTRMWS</sequence>